<dbReference type="AlphaFoldDB" id="A0AAV9BFG7"/>
<sequence>MEEDDQPEEQLELKVMRGQRSLCDERREGCERFNRNRAVKHGSYFSCKPKPSTEEVEVTLVSPKRSPGRRKEERVDSFQEDAKGQTGRSQSTALKSTGIQKKDKKGFLYDLKEQQA</sequence>
<feature type="region of interest" description="Disordered" evidence="1">
    <location>
        <begin position="42"/>
        <end position="99"/>
    </location>
</feature>
<feature type="compositionally biased region" description="Polar residues" evidence="1">
    <location>
        <begin position="86"/>
        <end position="99"/>
    </location>
</feature>
<reference evidence="2" key="2">
    <citation type="submission" date="2023-06" db="EMBL/GenBank/DDBJ databases">
        <authorList>
            <person name="Ma L."/>
            <person name="Liu K.-W."/>
            <person name="Li Z."/>
            <person name="Hsiao Y.-Y."/>
            <person name="Qi Y."/>
            <person name="Fu T."/>
            <person name="Tang G."/>
            <person name="Zhang D."/>
            <person name="Sun W.-H."/>
            <person name="Liu D.-K."/>
            <person name="Li Y."/>
            <person name="Chen G.-Z."/>
            <person name="Liu X.-D."/>
            <person name="Liao X.-Y."/>
            <person name="Jiang Y.-T."/>
            <person name="Yu X."/>
            <person name="Hao Y."/>
            <person name="Huang J."/>
            <person name="Zhao X.-W."/>
            <person name="Ke S."/>
            <person name="Chen Y.-Y."/>
            <person name="Wu W.-L."/>
            <person name="Hsu J.-L."/>
            <person name="Lin Y.-F."/>
            <person name="Huang M.-D."/>
            <person name="Li C.-Y."/>
            <person name="Huang L."/>
            <person name="Wang Z.-W."/>
            <person name="Zhao X."/>
            <person name="Zhong W.-Y."/>
            <person name="Peng D.-H."/>
            <person name="Ahmad S."/>
            <person name="Lan S."/>
            <person name="Zhang J.-S."/>
            <person name="Tsai W.-C."/>
            <person name="Van De Peer Y."/>
            <person name="Liu Z.-J."/>
        </authorList>
    </citation>
    <scope>NUCLEOTIDE SEQUENCE</scope>
    <source>
        <strain evidence="2">SCP</strain>
        <tissue evidence="2">Leaves</tissue>
    </source>
</reference>
<evidence type="ECO:0000256" key="1">
    <source>
        <dbReference type="SAM" id="MobiDB-lite"/>
    </source>
</evidence>
<accession>A0AAV9BFG7</accession>
<protein>
    <submittedName>
        <fullName evidence="2">Uncharacterized protein</fullName>
    </submittedName>
</protein>
<name>A0AAV9BFG7_ACOGR</name>
<gene>
    <name evidence="2" type="ORF">QJS04_geneDACA010116</name>
</gene>
<keyword evidence="3" id="KW-1185">Reference proteome</keyword>
<dbReference type="EMBL" id="JAUJYN010000003">
    <property type="protein sequence ID" value="KAK1275097.1"/>
    <property type="molecule type" value="Genomic_DNA"/>
</dbReference>
<organism evidence="2 3">
    <name type="scientific">Acorus gramineus</name>
    <name type="common">Dwarf sweet flag</name>
    <dbReference type="NCBI Taxonomy" id="55184"/>
    <lineage>
        <taxon>Eukaryota</taxon>
        <taxon>Viridiplantae</taxon>
        <taxon>Streptophyta</taxon>
        <taxon>Embryophyta</taxon>
        <taxon>Tracheophyta</taxon>
        <taxon>Spermatophyta</taxon>
        <taxon>Magnoliopsida</taxon>
        <taxon>Liliopsida</taxon>
        <taxon>Acoraceae</taxon>
        <taxon>Acorus</taxon>
    </lineage>
</organism>
<evidence type="ECO:0000313" key="2">
    <source>
        <dbReference type="EMBL" id="KAK1275097.1"/>
    </source>
</evidence>
<comment type="caution">
    <text evidence="2">The sequence shown here is derived from an EMBL/GenBank/DDBJ whole genome shotgun (WGS) entry which is preliminary data.</text>
</comment>
<reference evidence="2" key="1">
    <citation type="journal article" date="2023" name="Nat. Commun.">
        <title>Diploid and tetraploid genomes of Acorus and the evolution of monocots.</title>
        <authorList>
            <person name="Ma L."/>
            <person name="Liu K.W."/>
            <person name="Li Z."/>
            <person name="Hsiao Y.Y."/>
            <person name="Qi Y."/>
            <person name="Fu T."/>
            <person name="Tang G.D."/>
            <person name="Zhang D."/>
            <person name="Sun W.H."/>
            <person name="Liu D.K."/>
            <person name="Li Y."/>
            <person name="Chen G.Z."/>
            <person name="Liu X.D."/>
            <person name="Liao X.Y."/>
            <person name="Jiang Y.T."/>
            <person name="Yu X."/>
            <person name="Hao Y."/>
            <person name="Huang J."/>
            <person name="Zhao X.W."/>
            <person name="Ke S."/>
            <person name="Chen Y.Y."/>
            <person name="Wu W.L."/>
            <person name="Hsu J.L."/>
            <person name="Lin Y.F."/>
            <person name="Huang M.D."/>
            <person name="Li C.Y."/>
            <person name="Huang L."/>
            <person name="Wang Z.W."/>
            <person name="Zhao X."/>
            <person name="Zhong W.Y."/>
            <person name="Peng D.H."/>
            <person name="Ahmad S."/>
            <person name="Lan S."/>
            <person name="Zhang J.S."/>
            <person name="Tsai W.C."/>
            <person name="Van de Peer Y."/>
            <person name="Liu Z.J."/>
        </authorList>
    </citation>
    <scope>NUCLEOTIDE SEQUENCE</scope>
    <source>
        <strain evidence="2">SCP</strain>
    </source>
</reference>
<proteinExistence type="predicted"/>
<feature type="compositionally biased region" description="Basic and acidic residues" evidence="1">
    <location>
        <begin position="69"/>
        <end position="83"/>
    </location>
</feature>
<dbReference type="Proteomes" id="UP001179952">
    <property type="component" value="Unassembled WGS sequence"/>
</dbReference>
<evidence type="ECO:0000313" key="3">
    <source>
        <dbReference type="Proteomes" id="UP001179952"/>
    </source>
</evidence>